<name>A0A1H8WIK1_9BRAD</name>
<dbReference type="AlphaFoldDB" id="A0A1H8WIK1"/>
<evidence type="ECO:0000313" key="1">
    <source>
        <dbReference type="EMBL" id="SEP27471.1"/>
    </source>
</evidence>
<keyword evidence="2" id="KW-1185">Reference proteome</keyword>
<dbReference type="RefSeq" id="WP_092685952.1">
    <property type="nucleotide sequence ID" value="NZ_FODT01000012.1"/>
</dbReference>
<dbReference type="InterPro" id="IPR056209">
    <property type="entry name" value="SU10_adaptor"/>
</dbReference>
<gene>
    <name evidence="1" type="ORF">SAMN05444123_112127</name>
</gene>
<dbReference type="Pfam" id="PF24175">
    <property type="entry name" value="SU10_adaptor"/>
    <property type="match status" value="1"/>
</dbReference>
<sequence>MRDVTLTKLLDKFRVEIKASPSAAHNAGARDQQVALLQSTQEWLWEDFTWPHLRIERLYQLQAGQRFYDVKNDMLIDRIELIEVKVDGRWRRLDAGIDADHYAAHDSALDQRASPARRWRIYEGEQIEIWPVPDANGVLASQEGYIKVGGIRPLRPLVAGSDRCDIDDQLIYLYAAAKHLGMTEAGKVALNMANKRLARLKGELTPRREFKVFGLGDIAQPRRMFVGQYRPPSNA</sequence>
<dbReference type="OrthoDB" id="8265289at2"/>
<reference evidence="2" key="1">
    <citation type="submission" date="2016-10" db="EMBL/GenBank/DDBJ databases">
        <authorList>
            <person name="Varghese N."/>
            <person name="Submissions S."/>
        </authorList>
    </citation>
    <scope>NUCLEOTIDE SEQUENCE [LARGE SCALE GENOMIC DNA]</scope>
    <source>
        <strain evidence="2">DSM 123</strain>
    </source>
</reference>
<dbReference type="EMBL" id="FODT01000012">
    <property type="protein sequence ID" value="SEP27471.1"/>
    <property type="molecule type" value="Genomic_DNA"/>
</dbReference>
<organism evidence="1 2">
    <name type="scientific">Rhodopseudomonas pseudopalustris</name>
    <dbReference type="NCBI Taxonomy" id="1513892"/>
    <lineage>
        <taxon>Bacteria</taxon>
        <taxon>Pseudomonadati</taxon>
        <taxon>Pseudomonadota</taxon>
        <taxon>Alphaproteobacteria</taxon>
        <taxon>Hyphomicrobiales</taxon>
        <taxon>Nitrobacteraceae</taxon>
        <taxon>Rhodopseudomonas</taxon>
    </lineage>
</organism>
<protein>
    <submittedName>
        <fullName evidence="1">Uncharacterized protein</fullName>
    </submittedName>
</protein>
<proteinExistence type="predicted"/>
<accession>A0A1H8WIK1</accession>
<evidence type="ECO:0000313" key="2">
    <source>
        <dbReference type="Proteomes" id="UP000199615"/>
    </source>
</evidence>
<dbReference type="Proteomes" id="UP000199615">
    <property type="component" value="Unassembled WGS sequence"/>
</dbReference>